<comment type="function">
    <text evidence="10 11">Involved in cell wall formation. Catalyzes the final step in the synthesis of UDP-N-acetylmuramoyl-pentapeptide, the precursor of murein.</text>
</comment>
<dbReference type="PANTHER" id="PTHR43024">
    <property type="entry name" value="UDP-N-ACETYLMURAMOYL-TRIPEPTIDE--D-ALANYL-D-ALANINE LIGASE"/>
    <property type="match status" value="1"/>
</dbReference>
<feature type="domain" description="Mur ligase C-terminal" evidence="13">
    <location>
        <begin position="302"/>
        <end position="419"/>
    </location>
</feature>
<dbReference type="Gene3D" id="3.40.1390.10">
    <property type="entry name" value="MurE/MurF, N-terminal domain"/>
    <property type="match status" value="1"/>
</dbReference>
<dbReference type="InterPro" id="IPR004101">
    <property type="entry name" value="Mur_ligase_C"/>
</dbReference>
<evidence type="ECO:0000259" key="12">
    <source>
        <dbReference type="Pfam" id="PF01225"/>
    </source>
</evidence>
<dbReference type="Proteomes" id="UP000283387">
    <property type="component" value="Unassembled WGS sequence"/>
</dbReference>
<keyword evidence="5 10" id="KW-0067">ATP-binding</keyword>
<dbReference type="InterPro" id="IPR036565">
    <property type="entry name" value="Mur-like_cat_sf"/>
</dbReference>
<dbReference type="InterPro" id="IPR036615">
    <property type="entry name" value="Mur_ligase_C_dom_sf"/>
</dbReference>
<dbReference type="Gene3D" id="3.90.190.20">
    <property type="entry name" value="Mur ligase, C-terminal domain"/>
    <property type="match status" value="1"/>
</dbReference>
<dbReference type="RefSeq" id="WP_120274774.1">
    <property type="nucleotide sequence ID" value="NZ_RAPN01000003.1"/>
</dbReference>
<comment type="caution">
    <text evidence="15">The sequence shown here is derived from an EMBL/GenBank/DDBJ whole genome shotgun (WGS) entry which is preliminary data.</text>
</comment>
<evidence type="ECO:0000256" key="10">
    <source>
        <dbReference type="HAMAP-Rule" id="MF_02019"/>
    </source>
</evidence>
<dbReference type="EMBL" id="RAPN01000003">
    <property type="protein sequence ID" value="RKD87748.1"/>
    <property type="molecule type" value="Genomic_DNA"/>
</dbReference>
<dbReference type="GO" id="GO:0047480">
    <property type="term" value="F:UDP-N-acetylmuramoyl-tripeptide-D-alanyl-D-alanine ligase activity"/>
    <property type="evidence" value="ECO:0007669"/>
    <property type="project" value="UniProtKB-UniRule"/>
</dbReference>
<evidence type="ECO:0000256" key="8">
    <source>
        <dbReference type="ARBA" id="ARBA00023306"/>
    </source>
</evidence>
<dbReference type="Gene3D" id="3.40.1190.10">
    <property type="entry name" value="Mur-like, catalytic domain"/>
    <property type="match status" value="1"/>
</dbReference>
<dbReference type="AlphaFoldDB" id="A0A419VX05"/>
<feature type="binding site" evidence="10">
    <location>
        <begin position="97"/>
        <end position="103"/>
    </location>
    <ligand>
        <name>ATP</name>
        <dbReference type="ChEBI" id="CHEBI:30616"/>
    </ligand>
</feature>
<dbReference type="GO" id="GO:0051301">
    <property type="term" value="P:cell division"/>
    <property type="evidence" value="ECO:0007669"/>
    <property type="project" value="UniProtKB-KW"/>
</dbReference>
<feature type="domain" description="Mur ligase central" evidence="14">
    <location>
        <begin position="95"/>
        <end position="276"/>
    </location>
</feature>
<keyword evidence="16" id="KW-1185">Reference proteome</keyword>
<comment type="catalytic activity">
    <reaction evidence="10 11">
        <text>D-alanyl-D-alanine + UDP-N-acetyl-alpha-D-muramoyl-L-alanyl-gamma-D-glutamyl-meso-2,6-diaminopimelate + ATP = UDP-N-acetyl-alpha-D-muramoyl-L-alanyl-gamma-D-glutamyl-meso-2,6-diaminopimeloyl-D-alanyl-D-alanine + ADP + phosphate + H(+)</text>
        <dbReference type="Rhea" id="RHEA:28374"/>
        <dbReference type="ChEBI" id="CHEBI:15378"/>
        <dbReference type="ChEBI" id="CHEBI:30616"/>
        <dbReference type="ChEBI" id="CHEBI:43474"/>
        <dbReference type="ChEBI" id="CHEBI:57822"/>
        <dbReference type="ChEBI" id="CHEBI:61386"/>
        <dbReference type="ChEBI" id="CHEBI:83905"/>
        <dbReference type="ChEBI" id="CHEBI:456216"/>
        <dbReference type="EC" id="6.3.2.10"/>
    </reaction>
</comment>
<dbReference type="GO" id="GO:0071555">
    <property type="term" value="P:cell wall organization"/>
    <property type="evidence" value="ECO:0007669"/>
    <property type="project" value="UniProtKB-KW"/>
</dbReference>
<dbReference type="Pfam" id="PF08245">
    <property type="entry name" value="Mur_ligase_M"/>
    <property type="match status" value="1"/>
</dbReference>
<dbReference type="Pfam" id="PF02875">
    <property type="entry name" value="Mur_ligase_C"/>
    <property type="match status" value="1"/>
</dbReference>
<evidence type="ECO:0000259" key="13">
    <source>
        <dbReference type="Pfam" id="PF02875"/>
    </source>
</evidence>
<evidence type="ECO:0000256" key="3">
    <source>
        <dbReference type="ARBA" id="ARBA00022618"/>
    </source>
</evidence>
<dbReference type="InterPro" id="IPR035911">
    <property type="entry name" value="MurE/MurF_N"/>
</dbReference>
<dbReference type="SUPFAM" id="SSF53244">
    <property type="entry name" value="MurD-like peptide ligases, peptide-binding domain"/>
    <property type="match status" value="1"/>
</dbReference>
<evidence type="ECO:0000313" key="16">
    <source>
        <dbReference type="Proteomes" id="UP000283387"/>
    </source>
</evidence>
<dbReference type="EC" id="6.3.2.10" evidence="10 11"/>
<evidence type="ECO:0000256" key="6">
    <source>
        <dbReference type="ARBA" id="ARBA00022960"/>
    </source>
</evidence>
<name>A0A419VX05_9BACT</name>
<feature type="domain" description="Mur ligase N-terminal catalytic" evidence="12">
    <location>
        <begin position="15"/>
        <end position="82"/>
    </location>
</feature>
<sequence length="430" mass="48220">MNIAELYELYQKHPIVSTDSRIIIEDSIFFALKGENFDGNQFAADSLQKGAAYAVIDNPEFATDPRIILVDDVLRCLQQLANYHRKTLNTPVLAITGSNGKTTSKELIAAVLKNRFNITFTQGNLNNHIGVPLTLLKMTEETQIAVIEMGANHPGEIAALCKIAEPNLGLVTNMGKAHLEGFGSFEGVIKTKTELYDFLRENNGKCFVNADNELLMKQSAGLEQLTYGKGEGVQLKGEPEDSSYLLTVKILFPKGWLYFRSQLVGSYNFENIMAAARIGLHFDIDPLLIQKAVEKYTPTNNRSQYIQQGTNRIILDAYNANPTSMLAALQNFEKINHESKIVILGDMLELGDYAQEEHQKIADFVTAQDYNEIFLVGPCFCQVETGTKAKKFEKIELLANYLFQQKQMKNNLILIKGSRGIRMEKILNNF</sequence>
<dbReference type="GO" id="GO:0008766">
    <property type="term" value="F:UDP-N-acetylmuramoylalanyl-D-glutamyl-2,6-diaminopimelate-D-alanyl-D-alanine ligase activity"/>
    <property type="evidence" value="ECO:0007669"/>
    <property type="project" value="RHEA"/>
</dbReference>
<keyword evidence="9 10" id="KW-0961">Cell wall biogenesis/degradation</keyword>
<proteinExistence type="inferred from homology"/>
<keyword evidence="1 10" id="KW-0963">Cytoplasm</keyword>
<comment type="similarity">
    <text evidence="10">Belongs to the MurCDEF family. MurF subfamily.</text>
</comment>
<dbReference type="SUPFAM" id="SSF63418">
    <property type="entry name" value="MurE/MurF N-terminal domain"/>
    <property type="match status" value="1"/>
</dbReference>
<dbReference type="NCBIfam" id="TIGR01143">
    <property type="entry name" value="murF"/>
    <property type="match status" value="1"/>
</dbReference>
<dbReference type="GO" id="GO:0008360">
    <property type="term" value="P:regulation of cell shape"/>
    <property type="evidence" value="ECO:0007669"/>
    <property type="project" value="UniProtKB-KW"/>
</dbReference>
<dbReference type="HAMAP" id="MF_02019">
    <property type="entry name" value="MurF"/>
    <property type="match status" value="1"/>
</dbReference>
<dbReference type="GO" id="GO:0005737">
    <property type="term" value="C:cytoplasm"/>
    <property type="evidence" value="ECO:0007669"/>
    <property type="project" value="UniProtKB-SubCell"/>
</dbReference>
<dbReference type="PANTHER" id="PTHR43024:SF1">
    <property type="entry name" value="UDP-N-ACETYLMURAMOYL-TRIPEPTIDE--D-ALANYL-D-ALANINE LIGASE"/>
    <property type="match status" value="1"/>
</dbReference>
<keyword evidence="2 10" id="KW-0436">Ligase</keyword>
<dbReference type="UniPathway" id="UPA00219"/>
<keyword evidence="4 10" id="KW-0547">Nucleotide-binding</keyword>
<dbReference type="GO" id="GO:0005524">
    <property type="term" value="F:ATP binding"/>
    <property type="evidence" value="ECO:0007669"/>
    <property type="project" value="UniProtKB-UniRule"/>
</dbReference>
<keyword evidence="3 10" id="KW-0132">Cell division</keyword>
<dbReference type="InterPro" id="IPR051046">
    <property type="entry name" value="MurCDEF_CellWall_CoF430Synth"/>
</dbReference>
<dbReference type="GO" id="GO:0009252">
    <property type="term" value="P:peptidoglycan biosynthetic process"/>
    <property type="evidence" value="ECO:0007669"/>
    <property type="project" value="UniProtKB-UniRule"/>
</dbReference>
<dbReference type="SUPFAM" id="SSF53623">
    <property type="entry name" value="MurD-like peptide ligases, catalytic domain"/>
    <property type="match status" value="1"/>
</dbReference>
<protein>
    <recommendedName>
        <fullName evidence="10 11">UDP-N-acetylmuramoyl-tripeptide--D-alanyl-D-alanine ligase</fullName>
        <ecNumber evidence="10 11">6.3.2.10</ecNumber>
    </recommendedName>
    <alternativeName>
        <fullName evidence="10">D-alanyl-D-alanine-adding enzyme</fullName>
    </alternativeName>
</protein>
<dbReference type="InterPro" id="IPR005863">
    <property type="entry name" value="UDP-N-AcMur_synth"/>
</dbReference>
<evidence type="ECO:0000256" key="7">
    <source>
        <dbReference type="ARBA" id="ARBA00022984"/>
    </source>
</evidence>
<keyword evidence="6 10" id="KW-0133">Cell shape</keyword>
<evidence type="ECO:0000256" key="2">
    <source>
        <dbReference type="ARBA" id="ARBA00022598"/>
    </source>
</evidence>
<evidence type="ECO:0000256" key="4">
    <source>
        <dbReference type="ARBA" id="ARBA00022741"/>
    </source>
</evidence>
<organism evidence="15 16">
    <name type="scientific">Mangrovibacterium diazotrophicum</name>
    <dbReference type="NCBI Taxonomy" id="1261403"/>
    <lineage>
        <taxon>Bacteria</taxon>
        <taxon>Pseudomonadati</taxon>
        <taxon>Bacteroidota</taxon>
        <taxon>Bacteroidia</taxon>
        <taxon>Marinilabiliales</taxon>
        <taxon>Prolixibacteraceae</taxon>
        <taxon>Mangrovibacterium</taxon>
    </lineage>
</organism>
<reference evidence="15 16" key="1">
    <citation type="submission" date="2018-09" db="EMBL/GenBank/DDBJ databases">
        <title>Genomic Encyclopedia of Archaeal and Bacterial Type Strains, Phase II (KMG-II): from individual species to whole genera.</title>
        <authorList>
            <person name="Goeker M."/>
        </authorList>
    </citation>
    <scope>NUCLEOTIDE SEQUENCE [LARGE SCALE GENOMIC DNA]</scope>
    <source>
        <strain evidence="15 16">DSM 27148</strain>
    </source>
</reference>
<dbReference type="OrthoDB" id="9801978at2"/>
<keyword evidence="7 10" id="KW-0573">Peptidoglycan synthesis</keyword>
<comment type="subcellular location">
    <subcellularLocation>
        <location evidence="10 11">Cytoplasm</location>
    </subcellularLocation>
</comment>
<evidence type="ECO:0000313" key="15">
    <source>
        <dbReference type="EMBL" id="RKD87748.1"/>
    </source>
</evidence>
<gene>
    <name evidence="10" type="primary">murF</name>
    <name evidence="15" type="ORF">BC643_3755</name>
</gene>
<evidence type="ECO:0000256" key="5">
    <source>
        <dbReference type="ARBA" id="ARBA00022840"/>
    </source>
</evidence>
<accession>A0A419VX05</accession>
<dbReference type="Pfam" id="PF01225">
    <property type="entry name" value="Mur_ligase"/>
    <property type="match status" value="1"/>
</dbReference>
<dbReference type="InterPro" id="IPR013221">
    <property type="entry name" value="Mur_ligase_cen"/>
</dbReference>
<evidence type="ECO:0000256" key="11">
    <source>
        <dbReference type="RuleBase" id="RU004136"/>
    </source>
</evidence>
<dbReference type="InterPro" id="IPR000713">
    <property type="entry name" value="Mur_ligase_N"/>
</dbReference>
<keyword evidence="8 10" id="KW-0131">Cell cycle</keyword>
<evidence type="ECO:0000256" key="9">
    <source>
        <dbReference type="ARBA" id="ARBA00023316"/>
    </source>
</evidence>
<evidence type="ECO:0000259" key="14">
    <source>
        <dbReference type="Pfam" id="PF08245"/>
    </source>
</evidence>
<evidence type="ECO:0000256" key="1">
    <source>
        <dbReference type="ARBA" id="ARBA00022490"/>
    </source>
</evidence>
<comment type="pathway">
    <text evidence="10 11">Cell wall biogenesis; peptidoglycan biosynthesis.</text>
</comment>